<name>A0A0C9TGN1_SPHS4</name>
<dbReference type="HOGENOM" id="CLU_012886_6_0_1"/>
<keyword evidence="3" id="KW-1185">Reference proteome</keyword>
<feature type="compositionally biased region" description="Polar residues" evidence="1">
    <location>
        <begin position="21"/>
        <end position="32"/>
    </location>
</feature>
<feature type="compositionally biased region" description="Polar residues" evidence="1">
    <location>
        <begin position="43"/>
        <end position="69"/>
    </location>
</feature>
<protein>
    <submittedName>
        <fullName evidence="2">Uncharacterized protein</fullName>
    </submittedName>
</protein>
<accession>A0A0C9TGN1</accession>
<feature type="compositionally biased region" description="Polar residues" evidence="1">
    <location>
        <begin position="194"/>
        <end position="215"/>
    </location>
</feature>
<reference evidence="2 3" key="1">
    <citation type="submission" date="2014-06" db="EMBL/GenBank/DDBJ databases">
        <title>Evolutionary Origins and Diversification of the Mycorrhizal Mutualists.</title>
        <authorList>
            <consortium name="DOE Joint Genome Institute"/>
            <consortium name="Mycorrhizal Genomics Consortium"/>
            <person name="Kohler A."/>
            <person name="Kuo A."/>
            <person name="Nagy L.G."/>
            <person name="Floudas D."/>
            <person name="Copeland A."/>
            <person name="Barry K.W."/>
            <person name="Cichocki N."/>
            <person name="Veneault-Fourrey C."/>
            <person name="LaButti K."/>
            <person name="Lindquist E.A."/>
            <person name="Lipzen A."/>
            <person name="Lundell T."/>
            <person name="Morin E."/>
            <person name="Murat C."/>
            <person name="Riley R."/>
            <person name="Ohm R."/>
            <person name="Sun H."/>
            <person name="Tunlid A."/>
            <person name="Henrissat B."/>
            <person name="Grigoriev I.V."/>
            <person name="Hibbett D.S."/>
            <person name="Martin F."/>
        </authorList>
    </citation>
    <scope>NUCLEOTIDE SEQUENCE [LARGE SCALE GENOMIC DNA]</scope>
    <source>
        <strain evidence="2 3">SS14</strain>
    </source>
</reference>
<dbReference type="AlphaFoldDB" id="A0A0C9TGN1"/>
<feature type="region of interest" description="Disordered" evidence="1">
    <location>
        <begin position="1"/>
        <end position="96"/>
    </location>
</feature>
<dbReference type="EMBL" id="KN837302">
    <property type="protein sequence ID" value="KIJ28593.1"/>
    <property type="molecule type" value="Genomic_DNA"/>
</dbReference>
<organism evidence="2 3">
    <name type="scientific">Sphaerobolus stellatus (strain SS14)</name>
    <dbReference type="NCBI Taxonomy" id="990650"/>
    <lineage>
        <taxon>Eukaryota</taxon>
        <taxon>Fungi</taxon>
        <taxon>Dikarya</taxon>
        <taxon>Basidiomycota</taxon>
        <taxon>Agaricomycotina</taxon>
        <taxon>Agaricomycetes</taxon>
        <taxon>Phallomycetidae</taxon>
        <taxon>Geastrales</taxon>
        <taxon>Sphaerobolaceae</taxon>
        <taxon>Sphaerobolus</taxon>
    </lineage>
</organism>
<evidence type="ECO:0000313" key="3">
    <source>
        <dbReference type="Proteomes" id="UP000054279"/>
    </source>
</evidence>
<sequence length="241" mass="26322">MAPKKKTSDKFPAGTGDAVDSDSTPNVTSKNDPTLDPGKDPSQAVSATSEMNTIHPTTWSTSTHVTNKLAQPASEWEMSEDPTQTPNPHGGNPEELALGDQIKEMLDTINEHMDEIKTIHNMSCQVAQLLVKTNESNSALEARTRTLEKYLTIAKGKSSIHPRNPTRDSNGEEINSPSERPTHWSNNHADEESMNGQPNVDPESMQTTSPPNNRSGIKHALSKAQTELSAKTAVLEWLYAD</sequence>
<dbReference type="Proteomes" id="UP000054279">
    <property type="component" value="Unassembled WGS sequence"/>
</dbReference>
<feature type="compositionally biased region" description="Polar residues" evidence="1">
    <location>
        <begin position="172"/>
        <end position="187"/>
    </location>
</feature>
<feature type="region of interest" description="Disordered" evidence="1">
    <location>
        <begin position="156"/>
        <end position="217"/>
    </location>
</feature>
<gene>
    <name evidence="2" type="ORF">M422DRAFT_270096</name>
</gene>
<proteinExistence type="predicted"/>
<evidence type="ECO:0000313" key="2">
    <source>
        <dbReference type="EMBL" id="KIJ28593.1"/>
    </source>
</evidence>
<evidence type="ECO:0000256" key="1">
    <source>
        <dbReference type="SAM" id="MobiDB-lite"/>
    </source>
</evidence>